<organism evidence="4 5">
    <name type="scientific">Glycine soja</name>
    <name type="common">Wild soybean</name>
    <dbReference type="NCBI Taxonomy" id="3848"/>
    <lineage>
        <taxon>Eukaryota</taxon>
        <taxon>Viridiplantae</taxon>
        <taxon>Streptophyta</taxon>
        <taxon>Embryophyta</taxon>
        <taxon>Tracheophyta</taxon>
        <taxon>Spermatophyta</taxon>
        <taxon>Magnoliopsida</taxon>
        <taxon>eudicotyledons</taxon>
        <taxon>Gunneridae</taxon>
        <taxon>Pentapetalae</taxon>
        <taxon>rosids</taxon>
        <taxon>fabids</taxon>
        <taxon>Fabales</taxon>
        <taxon>Fabaceae</taxon>
        <taxon>Papilionoideae</taxon>
        <taxon>50 kb inversion clade</taxon>
        <taxon>NPAAA clade</taxon>
        <taxon>indigoferoid/millettioid clade</taxon>
        <taxon>Phaseoleae</taxon>
        <taxon>Glycine</taxon>
        <taxon>Glycine subgen. Soja</taxon>
    </lineage>
</organism>
<dbReference type="SUPFAM" id="SSF53756">
    <property type="entry name" value="UDP-Glycosyltransferase/glycogen phosphorylase"/>
    <property type="match status" value="1"/>
</dbReference>
<keyword evidence="3 4" id="KW-0808">Transferase</keyword>
<comment type="similarity">
    <text evidence="1">Belongs to the UDP-glycosyltransferase family.</text>
</comment>
<evidence type="ECO:0000313" key="4">
    <source>
        <dbReference type="EMBL" id="RZC09201.1"/>
    </source>
</evidence>
<dbReference type="PANTHER" id="PTHR48047:SF118">
    <property type="entry name" value="HEXOSYLTRANSFERASE-RELATED"/>
    <property type="match status" value="1"/>
</dbReference>
<dbReference type="Pfam" id="PF00201">
    <property type="entry name" value="UDPGT"/>
    <property type="match status" value="1"/>
</dbReference>
<dbReference type="PANTHER" id="PTHR48047">
    <property type="entry name" value="GLYCOSYLTRANSFERASE"/>
    <property type="match status" value="1"/>
</dbReference>
<gene>
    <name evidence="4" type="ORF">D0Y65_015807</name>
</gene>
<dbReference type="EMBL" id="QZWG01000006">
    <property type="protein sequence ID" value="RZC09201.1"/>
    <property type="molecule type" value="Genomic_DNA"/>
</dbReference>
<comment type="caution">
    <text evidence="4">The sequence shown here is derived from an EMBL/GenBank/DDBJ whole genome shotgun (WGS) entry which is preliminary data.</text>
</comment>
<dbReference type="Proteomes" id="UP000289340">
    <property type="component" value="Chromosome 6"/>
</dbReference>
<evidence type="ECO:0000256" key="3">
    <source>
        <dbReference type="ARBA" id="ARBA00022679"/>
    </source>
</evidence>
<dbReference type="AlphaFoldDB" id="A0A445KEA8"/>
<dbReference type="CDD" id="cd03784">
    <property type="entry name" value="GT1_Gtf-like"/>
    <property type="match status" value="1"/>
</dbReference>
<proteinExistence type="inferred from homology"/>
<dbReference type="Gene3D" id="3.40.50.2000">
    <property type="entry name" value="Glycogen Phosphorylase B"/>
    <property type="match status" value="2"/>
</dbReference>
<evidence type="ECO:0000256" key="1">
    <source>
        <dbReference type="ARBA" id="ARBA00009995"/>
    </source>
</evidence>
<evidence type="ECO:0000313" key="5">
    <source>
        <dbReference type="Proteomes" id="UP000289340"/>
    </source>
</evidence>
<sequence>MSTATTHVLAYPFPTSGHVIPLLDFTKTLVSRGVHVTVLVTPYNEALLPKNYSPLLQTLLLPEPQFPNPKQNRLVSMVTFMRHHHYPIIMDWAQAQPIPPAAIISDFFLGWTHLLARDLHVPRVVFSPSGAFALSVSYSLWRDAPQNDNPEDPNGVVSFPNLPNSPFYPWWQITHLFHDTERGGPEWKFHRENMLLNIDSWGVVINTFTELEQVYLNHLKKELGHERVFAVGPVLPIQTGSISTKPEERGGNSTVSRHDIMEWLDARDKGSVVYVCFGSRTFLTSSQMEVLTRALEISGVNFVLSVRVPEKGHVAKEHGTVPRGFSDRVKGRGFVIEGWAPQLVILSHRAVGAFVSHCGWNSVVEGLVSGVAMLTWPMGADQYTNAKLLVDELGVAVRAAEGEKVIPEASELGKRIEEALGRTKERVKAEMLRDDALLAIGNGGSSQRELDALVKLLSEVQRVESTS</sequence>
<name>A0A445KEA8_GLYSO</name>
<reference evidence="4 5" key="1">
    <citation type="submission" date="2018-09" db="EMBL/GenBank/DDBJ databases">
        <title>A high-quality reference genome of wild soybean provides a powerful tool to mine soybean genomes.</title>
        <authorList>
            <person name="Xie M."/>
            <person name="Chung C.Y.L."/>
            <person name="Li M.-W."/>
            <person name="Wong F.-L."/>
            <person name="Chan T.-F."/>
            <person name="Lam H.-M."/>
        </authorList>
    </citation>
    <scope>NUCLEOTIDE SEQUENCE [LARGE SCALE GENOMIC DNA]</scope>
    <source>
        <strain evidence="5">cv. W05</strain>
        <tissue evidence="4">Hypocotyl of etiolated seedlings</tissue>
    </source>
</reference>
<dbReference type="FunFam" id="3.40.50.2000:FF:000064">
    <property type="entry name" value="Glycosyltransferase"/>
    <property type="match status" value="1"/>
</dbReference>
<dbReference type="Gramene" id="XM_028382021.1">
    <property type="protein sequence ID" value="XP_028237822.1"/>
    <property type="gene ID" value="LOC114416964"/>
</dbReference>
<dbReference type="InterPro" id="IPR002213">
    <property type="entry name" value="UDP_glucos_trans"/>
</dbReference>
<keyword evidence="5" id="KW-1185">Reference proteome</keyword>
<protein>
    <submittedName>
        <fullName evidence="4">Flavonol 3-O-glucosyltransferase UGT89B1</fullName>
    </submittedName>
</protein>
<dbReference type="GO" id="GO:0035251">
    <property type="term" value="F:UDP-glucosyltransferase activity"/>
    <property type="evidence" value="ECO:0007669"/>
    <property type="project" value="TreeGrafter"/>
</dbReference>
<keyword evidence="2" id="KW-0328">Glycosyltransferase</keyword>
<evidence type="ECO:0000256" key="2">
    <source>
        <dbReference type="ARBA" id="ARBA00022676"/>
    </source>
</evidence>
<accession>A0A445KEA8</accession>